<sequence length="318" mass="36397">MSGDPDSNMPSTSFLALPSEMRLSIFEKLFQQIVISFGGSLERQTEPFAVLFACWELYHEARTLLKRGITLHFASTNLMLQVLLPMSSEDRSQFRHIRVKGYSLPTDFSTTYLPTALDMLSGLQLDTLLVEDVYHDDDDPLADEKTYWEVDALIGTNGWRQLLYYSPTSEILDWQFGQSYNLGRKAQPAEWQRILIERDENRSDGLVSLLKGRGDNCILAPDPHRISASEMISADDWERFEQGSFLAGGGLGLDGFLTKEMSRPLLVFAKRFGAYQQTGERLPERLRRLIDEFSGDWSRIRDDVQLDEDLELDPIPWL</sequence>
<dbReference type="AlphaFoldDB" id="A0A166PX03"/>
<name>A0A166PX03_9AGAM</name>
<reference evidence="1 2" key="1">
    <citation type="journal article" date="2016" name="Mol. Biol. Evol.">
        <title>Comparative Genomics of Early-Diverging Mushroom-Forming Fungi Provides Insights into the Origins of Lignocellulose Decay Capabilities.</title>
        <authorList>
            <person name="Nagy L.G."/>
            <person name="Riley R."/>
            <person name="Tritt A."/>
            <person name="Adam C."/>
            <person name="Daum C."/>
            <person name="Floudas D."/>
            <person name="Sun H."/>
            <person name="Yadav J.S."/>
            <person name="Pangilinan J."/>
            <person name="Larsson K.H."/>
            <person name="Matsuura K."/>
            <person name="Barry K."/>
            <person name="Labutti K."/>
            <person name="Kuo R."/>
            <person name="Ohm R.A."/>
            <person name="Bhattacharya S.S."/>
            <person name="Shirouzu T."/>
            <person name="Yoshinaga Y."/>
            <person name="Martin F.M."/>
            <person name="Grigoriev I.V."/>
            <person name="Hibbett D.S."/>
        </authorList>
    </citation>
    <scope>NUCLEOTIDE SEQUENCE [LARGE SCALE GENOMIC DNA]</scope>
    <source>
        <strain evidence="1 2">CBS 109695</strain>
    </source>
</reference>
<proteinExistence type="predicted"/>
<dbReference type="Proteomes" id="UP000076532">
    <property type="component" value="Unassembled WGS sequence"/>
</dbReference>
<organism evidence="1 2">
    <name type="scientific">Athelia psychrophila</name>
    <dbReference type="NCBI Taxonomy" id="1759441"/>
    <lineage>
        <taxon>Eukaryota</taxon>
        <taxon>Fungi</taxon>
        <taxon>Dikarya</taxon>
        <taxon>Basidiomycota</taxon>
        <taxon>Agaricomycotina</taxon>
        <taxon>Agaricomycetes</taxon>
        <taxon>Agaricomycetidae</taxon>
        <taxon>Atheliales</taxon>
        <taxon>Atheliaceae</taxon>
        <taxon>Athelia</taxon>
    </lineage>
</organism>
<accession>A0A166PX03</accession>
<evidence type="ECO:0000313" key="1">
    <source>
        <dbReference type="EMBL" id="KZP26536.1"/>
    </source>
</evidence>
<protein>
    <submittedName>
        <fullName evidence="1">Uncharacterized protein</fullName>
    </submittedName>
</protein>
<dbReference type="EMBL" id="KV417514">
    <property type="protein sequence ID" value="KZP26536.1"/>
    <property type="molecule type" value="Genomic_DNA"/>
</dbReference>
<evidence type="ECO:0000313" key="2">
    <source>
        <dbReference type="Proteomes" id="UP000076532"/>
    </source>
</evidence>
<dbReference type="STRING" id="436010.A0A166PX03"/>
<dbReference type="OrthoDB" id="72726at2759"/>
<gene>
    <name evidence="1" type="ORF">FIBSPDRAFT_1040783</name>
</gene>
<keyword evidence="2" id="KW-1185">Reference proteome</keyword>